<accession>A0A1E3S9N6</accession>
<feature type="domain" description="PknH-like extracellular" evidence="1">
    <location>
        <begin position="11"/>
        <end position="119"/>
    </location>
</feature>
<dbReference type="EMBL" id="MVHT01000069">
    <property type="protein sequence ID" value="ORA98026.1"/>
    <property type="molecule type" value="Genomic_DNA"/>
</dbReference>
<dbReference type="Pfam" id="PF14032">
    <property type="entry name" value="PknH_C"/>
    <property type="match status" value="1"/>
</dbReference>
<organism evidence="2 3">
    <name type="scientific">Mycobacterium intermedium</name>
    <dbReference type="NCBI Taxonomy" id="28445"/>
    <lineage>
        <taxon>Bacteria</taxon>
        <taxon>Bacillati</taxon>
        <taxon>Actinomycetota</taxon>
        <taxon>Actinomycetes</taxon>
        <taxon>Mycobacteriales</taxon>
        <taxon>Mycobacteriaceae</taxon>
        <taxon>Mycobacterium</taxon>
        <taxon>Mycobacterium simiae complex</taxon>
    </lineage>
</organism>
<dbReference type="STRING" id="28445.BHQ20_20135"/>
<dbReference type="Proteomes" id="UP000192739">
    <property type="component" value="Unassembled WGS sequence"/>
</dbReference>
<name>A0A1E3S9N6_MYCIE</name>
<evidence type="ECO:0000259" key="1">
    <source>
        <dbReference type="Pfam" id="PF14032"/>
    </source>
</evidence>
<keyword evidence="3" id="KW-1185">Reference proteome</keyword>
<evidence type="ECO:0000313" key="2">
    <source>
        <dbReference type="EMBL" id="ORA98026.1"/>
    </source>
</evidence>
<comment type="caution">
    <text evidence="2">The sequence shown here is derived from an EMBL/GenBank/DDBJ whole genome shotgun (WGS) entry which is preliminary data.</text>
</comment>
<evidence type="ECO:0000313" key="3">
    <source>
        <dbReference type="Proteomes" id="UP000192739"/>
    </source>
</evidence>
<sequence>MALGASGASADDPELMQAVVLFPSANAARAFFTNSADGRPACANRTLTIPGDADNPEIHRQVGPVSHTNGVLSTITTVTFAKDGNSFRGVYQRALTVRNNVAIDVSAGGKAAEQIAARVTSCRRGADLLLSP</sequence>
<dbReference type="AlphaFoldDB" id="A0A1E3S9N6"/>
<dbReference type="InterPro" id="IPR026954">
    <property type="entry name" value="PknH-like_Extracell"/>
</dbReference>
<gene>
    <name evidence="2" type="ORF">BST27_21440</name>
</gene>
<reference evidence="2 3" key="1">
    <citation type="submission" date="2017-02" db="EMBL/GenBank/DDBJ databases">
        <title>The new phylogeny of genus Mycobacterium.</title>
        <authorList>
            <person name="Tortoli E."/>
            <person name="Trovato A."/>
            <person name="Cirillo D.M."/>
        </authorList>
    </citation>
    <scope>NUCLEOTIDE SEQUENCE [LARGE SCALE GENOMIC DNA]</scope>
    <source>
        <strain evidence="2 3">DSM 44049</strain>
    </source>
</reference>
<dbReference type="Gene3D" id="3.40.1000.70">
    <property type="entry name" value="PknH-like extracellular domain"/>
    <property type="match status" value="1"/>
</dbReference>
<dbReference type="InterPro" id="IPR038232">
    <property type="entry name" value="PknH-like_Extracell_sf"/>
</dbReference>
<dbReference type="OrthoDB" id="4761399at2"/>
<protein>
    <recommendedName>
        <fullName evidence="1">PknH-like extracellular domain-containing protein</fullName>
    </recommendedName>
</protein>
<proteinExistence type="predicted"/>